<organism evidence="2">
    <name type="scientific">Ixodes ricinus</name>
    <name type="common">Common tick</name>
    <name type="synonym">Acarus ricinus</name>
    <dbReference type="NCBI Taxonomy" id="34613"/>
    <lineage>
        <taxon>Eukaryota</taxon>
        <taxon>Metazoa</taxon>
        <taxon>Ecdysozoa</taxon>
        <taxon>Arthropoda</taxon>
        <taxon>Chelicerata</taxon>
        <taxon>Arachnida</taxon>
        <taxon>Acari</taxon>
        <taxon>Parasitiformes</taxon>
        <taxon>Ixodida</taxon>
        <taxon>Ixodoidea</taxon>
        <taxon>Ixodidae</taxon>
        <taxon>Ixodinae</taxon>
        <taxon>Ixodes</taxon>
    </lineage>
</organism>
<name>A0A131XSR8_IXORI</name>
<proteinExistence type="evidence at transcript level"/>
<sequence>GATSRCHTAKRPYRKPNLLASERSEPVGSSSPYDRSTAAYIRDLSTLTVRRCLIPLPFSSMRRLFLRLVVGMSTGHFLFPYFLNCTVSFLI</sequence>
<reference evidence="2" key="1">
    <citation type="submission" date="2016-02" db="EMBL/GenBank/DDBJ databases">
        <title>RNAseq analyses of the midgut from blood- or serum-fed Ixodes ricinus ticks.</title>
        <authorList>
            <person name="Perner J."/>
            <person name="Provaznik J."/>
            <person name="Schrenkova J."/>
            <person name="Urbanova V."/>
            <person name="Ribeiro J.M."/>
            <person name="Kopacek P."/>
        </authorList>
    </citation>
    <scope>NUCLEOTIDE SEQUENCE</scope>
    <source>
        <tissue evidence="2">Gut</tissue>
    </source>
</reference>
<feature type="transmembrane region" description="Helical" evidence="1">
    <location>
        <begin position="64"/>
        <end position="83"/>
    </location>
</feature>
<feature type="non-terminal residue" evidence="2">
    <location>
        <position position="1"/>
    </location>
</feature>
<evidence type="ECO:0000256" key="1">
    <source>
        <dbReference type="SAM" id="Phobius"/>
    </source>
</evidence>
<evidence type="ECO:0000313" key="2">
    <source>
        <dbReference type="EMBL" id="JAP68716.1"/>
    </source>
</evidence>
<keyword evidence="1" id="KW-0472">Membrane</keyword>
<dbReference type="EMBL" id="GEFM01007080">
    <property type="protein sequence ID" value="JAP68716.1"/>
    <property type="molecule type" value="mRNA"/>
</dbReference>
<keyword evidence="1" id="KW-0812">Transmembrane</keyword>
<accession>A0A131XSR8</accession>
<dbReference type="AlphaFoldDB" id="A0A131XSR8"/>
<keyword evidence="1" id="KW-1133">Transmembrane helix</keyword>
<protein>
    <submittedName>
        <fullName evidence="2">Uncharacterized protein</fullName>
    </submittedName>
</protein>